<accession>A0A0R3QVK0</accession>
<proteinExistence type="predicted"/>
<dbReference type="EMBL" id="UZAG01017156">
    <property type="protein sequence ID" value="VDO33165.1"/>
    <property type="molecule type" value="Genomic_DNA"/>
</dbReference>
<protein>
    <submittedName>
        <fullName evidence="3">Secreted protein</fullName>
    </submittedName>
</protein>
<evidence type="ECO:0000313" key="2">
    <source>
        <dbReference type="Proteomes" id="UP000280834"/>
    </source>
</evidence>
<dbReference type="WBParaSite" id="BTMF_0001175801-mRNA-1">
    <property type="protein sequence ID" value="BTMF_0001175801-mRNA-1"/>
    <property type="gene ID" value="BTMF_0001175801"/>
</dbReference>
<gene>
    <name evidence="1" type="ORF">BTMF_LOCUS9785</name>
</gene>
<sequence>MYVNIAAKNLFSVLIVVNHLHHTQRMIVTYAELIKNKRNCSCSCNYNNSIYNKNNSNVVFIAVKCVKKHSNINYILIFINTVFTH</sequence>
<keyword evidence="2" id="KW-1185">Reference proteome</keyword>
<name>A0A0R3QVK0_9BILA</name>
<dbReference type="Proteomes" id="UP000280834">
    <property type="component" value="Unassembled WGS sequence"/>
</dbReference>
<reference evidence="1 2" key="2">
    <citation type="submission" date="2018-11" db="EMBL/GenBank/DDBJ databases">
        <authorList>
            <consortium name="Pathogen Informatics"/>
        </authorList>
    </citation>
    <scope>NUCLEOTIDE SEQUENCE [LARGE SCALE GENOMIC DNA]</scope>
</reference>
<dbReference type="AlphaFoldDB" id="A0A0R3QVK0"/>
<evidence type="ECO:0000313" key="3">
    <source>
        <dbReference type="WBParaSite" id="BTMF_0001175801-mRNA-1"/>
    </source>
</evidence>
<organism evidence="3">
    <name type="scientific">Brugia timori</name>
    <dbReference type="NCBI Taxonomy" id="42155"/>
    <lineage>
        <taxon>Eukaryota</taxon>
        <taxon>Metazoa</taxon>
        <taxon>Ecdysozoa</taxon>
        <taxon>Nematoda</taxon>
        <taxon>Chromadorea</taxon>
        <taxon>Rhabditida</taxon>
        <taxon>Spirurina</taxon>
        <taxon>Spiruromorpha</taxon>
        <taxon>Filarioidea</taxon>
        <taxon>Onchocercidae</taxon>
        <taxon>Brugia</taxon>
    </lineage>
</organism>
<reference evidence="3" key="1">
    <citation type="submission" date="2017-02" db="UniProtKB">
        <authorList>
            <consortium name="WormBaseParasite"/>
        </authorList>
    </citation>
    <scope>IDENTIFICATION</scope>
</reference>
<evidence type="ECO:0000313" key="1">
    <source>
        <dbReference type="EMBL" id="VDO33165.1"/>
    </source>
</evidence>